<dbReference type="Gene3D" id="6.10.340.10">
    <property type="match status" value="1"/>
</dbReference>
<dbReference type="InterPro" id="IPR006674">
    <property type="entry name" value="HD_domain"/>
</dbReference>
<accession>A0A6A8DGD5</accession>
<sequence>MNFKQFQRTIIRNYIVGSLVAVIIVGSTFISQTLNVPSQDMTLLLAILLFSLFCMFTSEFLVFRLHIKPIKRVFTSNNASKEHLRSAYLRTLHFPILTFKRIMLPHFLGIAIPSSILTSLFIFNGLLSIPYYFIIFAWLGSFLIAFLHAIIEFFLTTNAIKPILKSLKERTLIEYNTDLSFENYVLISIQKKFFLSTLFIGVFPVTLFSLATFIRLLQIDPFLVADYWRWAGIIIILVVLISVYFSVLLSREVQQPMNQLQLGMKNVQSGKLEPIDGYYSDEFSNLISGFNHMTQSIIEKENLNEDLVESYFSVFAATLDARDSYTSGHSTRVAHFAYQIGKEAGLANDELNLLRKSALLHDIGKIGVRDEVLLKDGKLTEEEFEQIKLHPTIGAEILEKINPKEAMEAFIPGVKYHHERYDGKGYPDGLFGTTIPTFGRILAVADAYDAMTSDRTYRKGMAKEKALSILDEGKGTQWDPYFAQLFIDWMKTNN</sequence>
<dbReference type="OrthoDB" id="9759601at2"/>
<dbReference type="Gene3D" id="1.10.3210.10">
    <property type="entry name" value="Hypothetical protein af1432"/>
    <property type="match status" value="1"/>
</dbReference>
<evidence type="ECO:0000256" key="4">
    <source>
        <dbReference type="SAM" id="Phobius"/>
    </source>
</evidence>
<feature type="domain" description="HD" evidence="6">
    <location>
        <begin position="326"/>
        <end position="451"/>
    </location>
</feature>
<evidence type="ECO:0000256" key="2">
    <source>
        <dbReference type="ARBA" id="ARBA00022475"/>
    </source>
</evidence>
<dbReference type="CDD" id="cd06225">
    <property type="entry name" value="HAMP"/>
    <property type="match status" value="1"/>
</dbReference>
<dbReference type="PROSITE" id="PS50885">
    <property type="entry name" value="HAMP"/>
    <property type="match status" value="1"/>
</dbReference>
<dbReference type="PROSITE" id="PS51831">
    <property type="entry name" value="HD"/>
    <property type="match status" value="1"/>
</dbReference>
<dbReference type="InterPro" id="IPR003660">
    <property type="entry name" value="HAMP_dom"/>
</dbReference>
<dbReference type="RefSeq" id="WP_153737895.1">
    <property type="nucleotide sequence ID" value="NZ_WJNG01000015.1"/>
</dbReference>
<feature type="transmembrane region" description="Helical" evidence="4">
    <location>
        <begin position="193"/>
        <end position="215"/>
    </location>
</feature>
<gene>
    <name evidence="8" type="ORF">GH741_16725</name>
</gene>
<dbReference type="EMBL" id="WJNG01000015">
    <property type="protein sequence ID" value="MRH44290.1"/>
    <property type="molecule type" value="Genomic_DNA"/>
</dbReference>
<name>A0A6A8DGD5_9BACI</name>
<evidence type="ECO:0000313" key="8">
    <source>
        <dbReference type="EMBL" id="MRH44290.1"/>
    </source>
</evidence>
<feature type="transmembrane region" description="Helical" evidence="4">
    <location>
        <begin position="12"/>
        <end position="31"/>
    </location>
</feature>
<dbReference type="Pfam" id="PF13487">
    <property type="entry name" value="HD_5"/>
    <property type="match status" value="1"/>
</dbReference>
<feature type="transmembrane region" description="Helical" evidence="4">
    <location>
        <begin position="129"/>
        <end position="155"/>
    </location>
</feature>
<comment type="caution">
    <text evidence="8">The sequence shown here is derived from an EMBL/GenBank/DDBJ whole genome shotgun (WGS) entry which is preliminary data.</text>
</comment>
<keyword evidence="3 4" id="KW-0472">Membrane</keyword>
<evidence type="ECO:0000259" key="5">
    <source>
        <dbReference type="PROSITE" id="PS50885"/>
    </source>
</evidence>
<proteinExistence type="predicted"/>
<keyword evidence="2" id="KW-1003">Cell membrane</keyword>
<dbReference type="SMART" id="SM00304">
    <property type="entry name" value="HAMP"/>
    <property type="match status" value="1"/>
</dbReference>
<dbReference type="PANTHER" id="PTHR43155">
    <property type="entry name" value="CYCLIC DI-GMP PHOSPHODIESTERASE PA4108-RELATED"/>
    <property type="match status" value="1"/>
</dbReference>
<dbReference type="GO" id="GO:0005886">
    <property type="term" value="C:plasma membrane"/>
    <property type="evidence" value="ECO:0007669"/>
    <property type="project" value="UniProtKB-SubCell"/>
</dbReference>
<feature type="domain" description="HD-GYP" evidence="7">
    <location>
        <begin position="304"/>
        <end position="494"/>
    </location>
</feature>
<dbReference type="PROSITE" id="PS51832">
    <property type="entry name" value="HD_GYP"/>
    <property type="match status" value="1"/>
</dbReference>
<organism evidence="8 9">
    <name type="scientific">Aquibacillus halophilus</name>
    <dbReference type="NCBI Taxonomy" id="930132"/>
    <lineage>
        <taxon>Bacteria</taxon>
        <taxon>Bacillati</taxon>
        <taxon>Bacillota</taxon>
        <taxon>Bacilli</taxon>
        <taxon>Bacillales</taxon>
        <taxon>Bacillaceae</taxon>
        <taxon>Aquibacillus</taxon>
    </lineage>
</organism>
<dbReference type="InterPro" id="IPR003607">
    <property type="entry name" value="HD/PDEase_dom"/>
</dbReference>
<feature type="domain" description="HAMP" evidence="5">
    <location>
        <begin position="251"/>
        <end position="302"/>
    </location>
</feature>
<keyword evidence="9" id="KW-1185">Reference proteome</keyword>
<dbReference type="GO" id="GO:0007165">
    <property type="term" value="P:signal transduction"/>
    <property type="evidence" value="ECO:0007669"/>
    <property type="project" value="InterPro"/>
</dbReference>
<evidence type="ECO:0000313" key="9">
    <source>
        <dbReference type="Proteomes" id="UP000799092"/>
    </source>
</evidence>
<evidence type="ECO:0000259" key="7">
    <source>
        <dbReference type="PROSITE" id="PS51832"/>
    </source>
</evidence>
<dbReference type="CDD" id="cd00077">
    <property type="entry name" value="HDc"/>
    <property type="match status" value="1"/>
</dbReference>
<reference evidence="8" key="1">
    <citation type="submission" date="2019-11" db="EMBL/GenBank/DDBJ databases">
        <authorList>
            <person name="Li J."/>
        </authorList>
    </citation>
    <scope>NUCLEOTIDE SEQUENCE</scope>
    <source>
        <strain evidence="8">B6B</strain>
    </source>
</reference>
<dbReference type="PANTHER" id="PTHR43155:SF2">
    <property type="entry name" value="CYCLIC DI-GMP PHOSPHODIESTERASE PA4108"/>
    <property type="match status" value="1"/>
</dbReference>
<dbReference type="NCBIfam" id="TIGR00277">
    <property type="entry name" value="HDIG"/>
    <property type="match status" value="1"/>
</dbReference>
<evidence type="ECO:0000256" key="1">
    <source>
        <dbReference type="ARBA" id="ARBA00004236"/>
    </source>
</evidence>
<keyword evidence="4" id="KW-0812">Transmembrane</keyword>
<evidence type="ECO:0000256" key="3">
    <source>
        <dbReference type="ARBA" id="ARBA00023136"/>
    </source>
</evidence>
<feature type="transmembrane region" description="Helical" evidence="4">
    <location>
        <begin position="43"/>
        <end position="63"/>
    </location>
</feature>
<protein>
    <submittedName>
        <fullName evidence="8">HD domain-containing protein</fullName>
    </submittedName>
</protein>
<dbReference type="SUPFAM" id="SSF109604">
    <property type="entry name" value="HD-domain/PDEase-like"/>
    <property type="match status" value="1"/>
</dbReference>
<dbReference type="AlphaFoldDB" id="A0A6A8DGD5"/>
<comment type="subcellular location">
    <subcellularLocation>
        <location evidence="1">Cell membrane</location>
    </subcellularLocation>
</comment>
<dbReference type="Pfam" id="PF00672">
    <property type="entry name" value="HAMP"/>
    <property type="match status" value="1"/>
</dbReference>
<evidence type="ECO:0000259" key="6">
    <source>
        <dbReference type="PROSITE" id="PS51831"/>
    </source>
</evidence>
<dbReference type="Proteomes" id="UP000799092">
    <property type="component" value="Unassembled WGS sequence"/>
</dbReference>
<feature type="transmembrane region" description="Helical" evidence="4">
    <location>
        <begin position="227"/>
        <end position="249"/>
    </location>
</feature>
<dbReference type="SMART" id="SM00471">
    <property type="entry name" value="HDc"/>
    <property type="match status" value="1"/>
</dbReference>
<dbReference type="InterPro" id="IPR006675">
    <property type="entry name" value="HDIG_dom"/>
</dbReference>
<dbReference type="InterPro" id="IPR037522">
    <property type="entry name" value="HD_GYP_dom"/>
</dbReference>
<keyword evidence="4" id="KW-1133">Transmembrane helix</keyword>
<feature type="transmembrane region" description="Helical" evidence="4">
    <location>
        <begin position="102"/>
        <end position="123"/>
    </location>
</feature>